<geneLocation type="plasmid" evidence="2"/>
<keyword evidence="1" id="KW-0614">Plasmid</keyword>
<dbReference type="EMBL" id="CP011111">
    <property type="protein sequence ID" value="AKA27542.1"/>
    <property type="molecule type" value="Genomic_DNA"/>
</dbReference>
<evidence type="ECO:0000313" key="2">
    <source>
        <dbReference type="Proteomes" id="UP000032748"/>
    </source>
</evidence>
<evidence type="ECO:0000313" key="1">
    <source>
        <dbReference type="EMBL" id="AKA27542.1"/>
    </source>
</evidence>
<gene>
    <name evidence="1" type="ORF">PCL1606_61000</name>
</gene>
<reference evidence="1 2" key="1">
    <citation type="journal article" date="2015" name="Mol. Plant Microbe Interact.">
        <title>Comparative Genomic Analysis of Pseudomonas chlororaphis PCL1606 Reveals New Insight into Antifungal Compounds Involved in Biocontrol.</title>
        <authorList>
            <person name="Calderon C.E."/>
            <person name="Ramos C."/>
            <person name="de Vicente A."/>
            <person name="Cazorla F.M."/>
        </authorList>
    </citation>
    <scope>NUCLEOTIDE SEQUENCE [LARGE SCALE GENOMIC DNA]</scope>
    <source>
        <strain evidence="1 2">PCL1606</strain>
        <plasmid evidence="2">Plasmid</plasmid>
    </source>
</reference>
<sequence>MHLTHLVAETCVKQDPLGSGSLARVNVSTDTDVTVAVDCCSTSHKALAK</sequence>
<protein>
    <submittedName>
        <fullName evidence="1">Uncharacterized protein</fullName>
    </submittedName>
</protein>
<name>A0A0D5Y982_9PSED</name>
<accession>A0A0D5Y982</accession>
<dbReference type="Proteomes" id="UP000032748">
    <property type="component" value="Plasmid unnamed"/>
</dbReference>
<dbReference type="KEGG" id="pcz:PCL1606_61000"/>
<dbReference type="AlphaFoldDB" id="A0A0D5Y982"/>
<organism evidence="1 2">
    <name type="scientific">Pseudomonas chlororaphis</name>
    <dbReference type="NCBI Taxonomy" id="587753"/>
    <lineage>
        <taxon>Bacteria</taxon>
        <taxon>Pseudomonadati</taxon>
        <taxon>Pseudomonadota</taxon>
        <taxon>Gammaproteobacteria</taxon>
        <taxon>Pseudomonadales</taxon>
        <taxon>Pseudomonadaceae</taxon>
        <taxon>Pseudomonas</taxon>
    </lineage>
</organism>
<proteinExistence type="predicted"/>